<keyword evidence="6" id="KW-0325">Glycoprotein</keyword>
<feature type="transmembrane region" description="Helical" evidence="7">
    <location>
        <begin position="498"/>
        <end position="516"/>
    </location>
</feature>
<evidence type="ECO:0000256" key="4">
    <source>
        <dbReference type="ARBA" id="ARBA00022989"/>
    </source>
</evidence>
<dbReference type="PROSITE" id="PS50850">
    <property type="entry name" value="MFS"/>
    <property type="match status" value="1"/>
</dbReference>
<feature type="transmembrane region" description="Helical" evidence="7">
    <location>
        <begin position="158"/>
        <end position="182"/>
    </location>
</feature>
<feature type="transmembrane region" description="Helical" evidence="7">
    <location>
        <begin position="295"/>
        <end position="319"/>
    </location>
</feature>
<dbReference type="AlphaFoldDB" id="A0AAJ0D0Z0"/>
<dbReference type="EMBL" id="JASWJB010000005">
    <property type="protein sequence ID" value="KAK2616542.1"/>
    <property type="molecule type" value="Genomic_DNA"/>
</dbReference>
<sequence>MSIEEISPGMTVHAAKLAAETEQEPPRKGIRFWSVFAGLCFAGFVASTDATIIFTALPTIAKDIDGQSQYIWLGNAYVFASTAIQPLYGQVSNIFGRRYPTILSVVLFALGSGIAGGATSSAGFISGRLVQGLGGGGMVMLIDLIVCDLLPLRERSSYLGVVLGACAVGSLIGPVLGGAIVTHSSWRWCFWINLPVCAATLAVMIPFLRLSWKRPFSWVDSALRIDYLGNIIFITSVTSILLGLVQGGVTYPWASWRVILPIILGFLGWVVFLFQQNFCSDPTMPLRLFTNRTSLAVYLQDFIVSILLEWCIYILPLYFQSQLSTSALASGINLLPINAFMIPSGAVAGAVLTKLGRYKPLHWGGFGVLAVSCGLFATMSSNTNTVTWAWFEILAGIGIGLPLTTQLPAIQAVLPESDTAISTSTYSFVRSFGFVWGATIPSIIFNGRVDAMLYTVTDPKVQAALAGGGAYSFAISVRDLSGETLRQTLEIYKEAMRIVWFVGLAFALAGFLLVFVEKHINLRETLETEYGLEQEKNGLGGRARTELT</sequence>
<dbReference type="InterPro" id="IPR011701">
    <property type="entry name" value="MFS"/>
</dbReference>
<feature type="domain" description="Major facilitator superfamily (MFS) profile" evidence="8">
    <location>
        <begin position="35"/>
        <end position="521"/>
    </location>
</feature>
<feature type="transmembrane region" description="Helical" evidence="7">
    <location>
        <begin position="69"/>
        <end position="89"/>
    </location>
</feature>
<evidence type="ECO:0000256" key="2">
    <source>
        <dbReference type="ARBA" id="ARBA00022448"/>
    </source>
</evidence>
<protein>
    <recommendedName>
        <fullName evidence="8">Major facilitator superfamily (MFS) profile domain-containing protein</fullName>
    </recommendedName>
</protein>
<name>A0AAJ0D0Z0_9HYPO</name>
<dbReference type="Proteomes" id="UP001251528">
    <property type="component" value="Unassembled WGS sequence"/>
</dbReference>
<proteinExistence type="predicted"/>
<comment type="subcellular location">
    <subcellularLocation>
        <location evidence="1">Membrane</location>
        <topology evidence="1">Multi-pass membrane protein</topology>
    </subcellularLocation>
</comment>
<feature type="transmembrane region" description="Helical" evidence="7">
    <location>
        <begin position="228"/>
        <end position="249"/>
    </location>
</feature>
<keyword evidence="2" id="KW-0813">Transport</keyword>
<evidence type="ECO:0000256" key="3">
    <source>
        <dbReference type="ARBA" id="ARBA00022692"/>
    </source>
</evidence>
<dbReference type="PRINTS" id="PR01036">
    <property type="entry name" value="TCRTETB"/>
</dbReference>
<feature type="transmembrane region" description="Helical" evidence="7">
    <location>
        <begin position="131"/>
        <end position="151"/>
    </location>
</feature>
<feature type="transmembrane region" description="Helical" evidence="7">
    <location>
        <begin position="393"/>
        <end position="414"/>
    </location>
</feature>
<dbReference type="GO" id="GO:0005886">
    <property type="term" value="C:plasma membrane"/>
    <property type="evidence" value="ECO:0007669"/>
    <property type="project" value="TreeGrafter"/>
</dbReference>
<dbReference type="InterPro" id="IPR020846">
    <property type="entry name" value="MFS_dom"/>
</dbReference>
<evidence type="ECO:0000256" key="7">
    <source>
        <dbReference type="SAM" id="Phobius"/>
    </source>
</evidence>
<dbReference type="PANTHER" id="PTHR23501">
    <property type="entry name" value="MAJOR FACILITATOR SUPERFAMILY"/>
    <property type="match status" value="1"/>
</dbReference>
<dbReference type="InterPro" id="IPR036259">
    <property type="entry name" value="MFS_trans_sf"/>
</dbReference>
<gene>
    <name evidence="9" type="ORF">QQS21_000585</name>
</gene>
<evidence type="ECO:0000256" key="6">
    <source>
        <dbReference type="ARBA" id="ARBA00023180"/>
    </source>
</evidence>
<evidence type="ECO:0000313" key="9">
    <source>
        <dbReference type="EMBL" id="KAK2616542.1"/>
    </source>
</evidence>
<dbReference type="Pfam" id="PF07690">
    <property type="entry name" value="MFS_1"/>
    <property type="match status" value="1"/>
</dbReference>
<evidence type="ECO:0000313" key="10">
    <source>
        <dbReference type="Proteomes" id="UP001251528"/>
    </source>
</evidence>
<dbReference type="GO" id="GO:0022857">
    <property type="term" value="F:transmembrane transporter activity"/>
    <property type="evidence" value="ECO:0007669"/>
    <property type="project" value="InterPro"/>
</dbReference>
<feature type="transmembrane region" description="Helical" evidence="7">
    <location>
        <begin position="32"/>
        <end position="57"/>
    </location>
</feature>
<accession>A0AAJ0D0Z0</accession>
<feature type="transmembrane region" description="Helical" evidence="7">
    <location>
        <begin position="188"/>
        <end position="208"/>
    </location>
</feature>
<comment type="caution">
    <text evidence="9">The sequence shown here is derived from an EMBL/GenBank/DDBJ whole genome shotgun (WGS) entry which is preliminary data.</text>
</comment>
<keyword evidence="10" id="KW-1185">Reference proteome</keyword>
<dbReference type="PANTHER" id="PTHR23501:SF187">
    <property type="entry name" value="MAJOR FACILITATOR SUPERFAMILY (MFS) PROFILE DOMAIN-CONTAINING PROTEIN"/>
    <property type="match status" value="1"/>
</dbReference>
<evidence type="ECO:0000256" key="1">
    <source>
        <dbReference type="ARBA" id="ARBA00004141"/>
    </source>
</evidence>
<dbReference type="Gene3D" id="1.20.1250.20">
    <property type="entry name" value="MFS general substrate transporter like domains"/>
    <property type="match status" value="1"/>
</dbReference>
<organism evidence="9 10">
    <name type="scientific">Conoideocrella luteorostrata</name>
    <dbReference type="NCBI Taxonomy" id="1105319"/>
    <lineage>
        <taxon>Eukaryota</taxon>
        <taxon>Fungi</taxon>
        <taxon>Dikarya</taxon>
        <taxon>Ascomycota</taxon>
        <taxon>Pezizomycotina</taxon>
        <taxon>Sordariomycetes</taxon>
        <taxon>Hypocreomycetidae</taxon>
        <taxon>Hypocreales</taxon>
        <taxon>Clavicipitaceae</taxon>
        <taxon>Conoideocrella</taxon>
    </lineage>
</organism>
<dbReference type="Gene3D" id="1.20.1720.10">
    <property type="entry name" value="Multidrug resistance protein D"/>
    <property type="match status" value="1"/>
</dbReference>
<keyword evidence="4 7" id="KW-1133">Transmembrane helix</keyword>
<feature type="transmembrane region" description="Helical" evidence="7">
    <location>
        <begin position="426"/>
        <end position="445"/>
    </location>
</feature>
<feature type="transmembrane region" description="Helical" evidence="7">
    <location>
        <begin position="255"/>
        <end position="274"/>
    </location>
</feature>
<evidence type="ECO:0000256" key="5">
    <source>
        <dbReference type="ARBA" id="ARBA00023136"/>
    </source>
</evidence>
<feature type="transmembrane region" description="Helical" evidence="7">
    <location>
        <begin position="331"/>
        <end position="351"/>
    </location>
</feature>
<keyword evidence="3 7" id="KW-0812">Transmembrane</keyword>
<evidence type="ECO:0000259" key="8">
    <source>
        <dbReference type="PROSITE" id="PS50850"/>
    </source>
</evidence>
<feature type="transmembrane region" description="Helical" evidence="7">
    <location>
        <begin position="101"/>
        <end position="125"/>
    </location>
</feature>
<feature type="transmembrane region" description="Helical" evidence="7">
    <location>
        <begin position="363"/>
        <end position="381"/>
    </location>
</feature>
<dbReference type="SUPFAM" id="SSF103473">
    <property type="entry name" value="MFS general substrate transporter"/>
    <property type="match status" value="1"/>
</dbReference>
<reference evidence="9" key="1">
    <citation type="submission" date="2023-06" db="EMBL/GenBank/DDBJ databases">
        <title>Conoideocrella luteorostrata (Hypocreales: Clavicipitaceae), a potential biocontrol fungus for elongate hemlock scale in United States Christmas tree production areas.</title>
        <authorList>
            <person name="Barrett H."/>
            <person name="Lovett B."/>
            <person name="Macias A.M."/>
            <person name="Stajich J.E."/>
            <person name="Kasson M.T."/>
        </authorList>
    </citation>
    <scope>NUCLEOTIDE SEQUENCE</scope>
    <source>
        <strain evidence="9">ARSEF 14590</strain>
    </source>
</reference>
<keyword evidence="5 7" id="KW-0472">Membrane</keyword>